<dbReference type="SUPFAM" id="SSF51445">
    <property type="entry name" value="(Trans)glycosidases"/>
    <property type="match status" value="1"/>
</dbReference>
<dbReference type="Proteomes" id="UP000645217">
    <property type="component" value="Unassembled WGS sequence"/>
</dbReference>
<keyword evidence="6" id="KW-0732">Signal</keyword>
<dbReference type="Pfam" id="PF07745">
    <property type="entry name" value="Glyco_hydro_53"/>
    <property type="match status" value="1"/>
</dbReference>
<dbReference type="PANTHER" id="PTHR34983">
    <property type="entry name" value="ARABINOGALACTAN ENDO-BETA-1,4-GALACTANASE A"/>
    <property type="match status" value="1"/>
</dbReference>
<dbReference type="InterPro" id="IPR011683">
    <property type="entry name" value="Glyco_hydro_53"/>
</dbReference>
<evidence type="ECO:0000256" key="4">
    <source>
        <dbReference type="ARBA" id="ARBA00022801"/>
    </source>
</evidence>
<dbReference type="EC" id="3.2.1.89" evidence="3 6"/>
<comment type="catalytic activity">
    <reaction evidence="1 6">
        <text>The enzyme specifically hydrolyzes (1-&gt;4)-beta-D-galactosidic linkages in type I arabinogalactans.</text>
        <dbReference type="EC" id="3.2.1.89"/>
    </reaction>
</comment>
<name>A0A917R7D0_9ACTN</name>
<reference evidence="7" key="1">
    <citation type="journal article" date="2014" name="Int. J. Syst. Evol. Microbiol.">
        <title>Complete genome sequence of Corynebacterium casei LMG S-19264T (=DSM 44701T), isolated from a smear-ripened cheese.</title>
        <authorList>
            <consortium name="US DOE Joint Genome Institute (JGI-PGF)"/>
            <person name="Walter F."/>
            <person name="Albersmeier A."/>
            <person name="Kalinowski J."/>
            <person name="Ruckert C."/>
        </authorList>
    </citation>
    <scope>NUCLEOTIDE SEQUENCE</scope>
    <source>
        <strain evidence="7">JCM 13064</strain>
    </source>
</reference>
<evidence type="ECO:0000313" key="7">
    <source>
        <dbReference type="EMBL" id="GGK93872.1"/>
    </source>
</evidence>
<dbReference type="PANTHER" id="PTHR34983:SF1">
    <property type="entry name" value="ARABINOGALACTAN ENDO-BETA-1,4-GALACTANASE A"/>
    <property type="match status" value="1"/>
</dbReference>
<protein>
    <recommendedName>
        <fullName evidence="3 6">Arabinogalactan endo-beta-1,4-galactanase</fullName>
        <ecNumber evidence="3 6">3.2.1.89</ecNumber>
    </recommendedName>
</protein>
<dbReference type="EMBL" id="BMNT01000021">
    <property type="protein sequence ID" value="GGK93872.1"/>
    <property type="molecule type" value="Genomic_DNA"/>
</dbReference>
<evidence type="ECO:0000256" key="6">
    <source>
        <dbReference type="RuleBase" id="RU361192"/>
    </source>
</evidence>
<organism evidence="7 8">
    <name type="scientific">Sphaerisporangium melleum</name>
    <dbReference type="NCBI Taxonomy" id="321316"/>
    <lineage>
        <taxon>Bacteria</taxon>
        <taxon>Bacillati</taxon>
        <taxon>Actinomycetota</taxon>
        <taxon>Actinomycetes</taxon>
        <taxon>Streptosporangiales</taxon>
        <taxon>Streptosporangiaceae</taxon>
        <taxon>Sphaerisporangium</taxon>
    </lineage>
</organism>
<feature type="signal peptide" evidence="6">
    <location>
        <begin position="1"/>
        <end position="22"/>
    </location>
</feature>
<dbReference type="GO" id="GO:0015926">
    <property type="term" value="F:glucosidase activity"/>
    <property type="evidence" value="ECO:0007669"/>
    <property type="project" value="InterPro"/>
</dbReference>
<comment type="caution">
    <text evidence="7">The sequence shown here is derived from an EMBL/GenBank/DDBJ whole genome shotgun (WGS) entry which is preliminary data.</text>
</comment>
<gene>
    <name evidence="7" type="ORF">GCM10007964_40340</name>
</gene>
<sequence>MAALLCGAALLFPMAAGQPAQAAATVTNGGFESGTTGWSLSGTTGAAYTEWSGRSGSYRLTHWSSGAYAVKTSQTLTGLASGSYTLSLYVRNGGGQTSVYAGLENCGGPDRRTEVPVTDQWLRIVVSTTVSGGSCTIRLSSSAPAGSWASFDDVAFSSGASTLSIRGADVSSLAKSEAYGGGYYGTDGVRRDALSVLRSSGADYARLKVWVSPADGYNDKAHVLTMARRIKALGMRLLVDFHYSDRWADPGTQTKPRAWASLPFAQLKQAVYDHTYDVLNGLRAQGTTADMVQIGNEINDGMLWEEGRASADFGRLAELLNAGSDAVRAVSSATKVVIHLAEGGNNSLFRWYFDNATSRGVRFDVIGASYYSYWHGTLAALQANLIDIRTRYGKPVFVAETAYPFTTGNADQLGNIITAATPYPGYPATQAGQAAMFRDVISTARAAGALGVFYWEPTWTAVAGNGWDPADPSSGNGWENQALFDFTGRPTAAIAEFGRQ</sequence>
<dbReference type="Gene3D" id="3.20.20.80">
    <property type="entry name" value="Glycosidases"/>
    <property type="match status" value="1"/>
</dbReference>
<keyword evidence="4 6" id="KW-0378">Hydrolase</keyword>
<evidence type="ECO:0000256" key="5">
    <source>
        <dbReference type="ARBA" id="ARBA00023295"/>
    </source>
</evidence>
<proteinExistence type="inferred from homology"/>
<accession>A0A917R7D0</accession>
<dbReference type="Gene3D" id="2.60.120.260">
    <property type="entry name" value="Galactose-binding domain-like"/>
    <property type="match status" value="1"/>
</dbReference>
<dbReference type="GO" id="GO:0031218">
    <property type="term" value="F:arabinogalactan endo-1,4-beta-galactosidase activity"/>
    <property type="evidence" value="ECO:0007669"/>
    <property type="project" value="UniProtKB-EC"/>
</dbReference>
<evidence type="ECO:0000256" key="2">
    <source>
        <dbReference type="ARBA" id="ARBA00010687"/>
    </source>
</evidence>
<dbReference type="GO" id="GO:0045490">
    <property type="term" value="P:pectin catabolic process"/>
    <property type="evidence" value="ECO:0007669"/>
    <property type="project" value="TreeGrafter"/>
</dbReference>
<comment type="similarity">
    <text evidence="2 6">Belongs to the glycosyl hydrolase 53 family.</text>
</comment>
<reference evidence="7" key="2">
    <citation type="submission" date="2020-09" db="EMBL/GenBank/DDBJ databases">
        <authorList>
            <person name="Sun Q."/>
            <person name="Ohkuma M."/>
        </authorList>
    </citation>
    <scope>NUCLEOTIDE SEQUENCE</scope>
    <source>
        <strain evidence="7">JCM 13064</strain>
    </source>
</reference>
<evidence type="ECO:0000256" key="1">
    <source>
        <dbReference type="ARBA" id="ARBA00001695"/>
    </source>
</evidence>
<keyword evidence="8" id="KW-1185">Reference proteome</keyword>
<feature type="chain" id="PRO_5038154445" description="Arabinogalactan endo-beta-1,4-galactanase" evidence="6">
    <location>
        <begin position="23"/>
        <end position="500"/>
    </location>
</feature>
<evidence type="ECO:0000256" key="3">
    <source>
        <dbReference type="ARBA" id="ARBA00012556"/>
    </source>
</evidence>
<evidence type="ECO:0000313" key="8">
    <source>
        <dbReference type="Proteomes" id="UP000645217"/>
    </source>
</evidence>
<dbReference type="AlphaFoldDB" id="A0A917R7D0"/>
<keyword evidence="5 6" id="KW-0326">Glycosidase</keyword>
<dbReference type="InterPro" id="IPR017853">
    <property type="entry name" value="GH"/>
</dbReference>